<keyword evidence="2" id="KW-1185">Reference proteome</keyword>
<proteinExistence type="predicted"/>
<sequence length="290" mass="33434">MFLSLPAELRIKVYRLVLCYPDAIGEWSKTLGTAWLENPSRLGSQLLRICKQIHADALPILYGENTFELEISNTWGPYYYGIDYPPALSGIWGERFGRAALPHLRRLSIRVRYTEDHKLSLIREAVREIVTNLQRSPLSSCIEFLRLDCELDCNNENDEINWRHPCWNDYEVEGDRKQCIGVLRLWLGCLRNVEELVIDGLPEKDADVLRDRCQNRSKETPALVDMYAALEQHVGATYKEDLAKALLAAEADDIEKLKATTADILEKMRARWEAVKNDEKLWQFVGRDPA</sequence>
<dbReference type="AlphaFoldDB" id="A0AAJ0GZY8"/>
<reference evidence="1" key="2">
    <citation type="submission" date="2023-06" db="EMBL/GenBank/DDBJ databases">
        <authorList>
            <consortium name="Lawrence Berkeley National Laboratory"/>
            <person name="Mondo S.J."/>
            <person name="Hensen N."/>
            <person name="Bonometti L."/>
            <person name="Westerberg I."/>
            <person name="Brannstrom I.O."/>
            <person name="Guillou S."/>
            <person name="Cros-Aarteil S."/>
            <person name="Calhoun S."/>
            <person name="Haridas S."/>
            <person name="Kuo A."/>
            <person name="Pangilinan J."/>
            <person name="Riley R."/>
            <person name="Labutti K."/>
            <person name="Andreopoulos B."/>
            <person name="Lipzen A."/>
            <person name="Chen C."/>
            <person name="Yanf M."/>
            <person name="Daum C."/>
            <person name="Ng V."/>
            <person name="Clum A."/>
            <person name="Steindorff A."/>
            <person name="Ohm R."/>
            <person name="Martin F."/>
            <person name="Silar P."/>
            <person name="Natvig D."/>
            <person name="Lalanne C."/>
            <person name="Gautier V."/>
            <person name="Ament-Velasquez S.L."/>
            <person name="Kruys A."/>
            <person name="Hutchinson M.I."/>
            <person name="Powell A.J."/>
            <person name="Barry K."/>
            <person name="Miller A.N."/>
            <person name="Grigoriev I.V."/>
            <person name="Debuchy R."/>
            <person name="Gladieux P."/>
            <person name="Thoren M.H."/>
            <person name="Johannesson H."/>
        </authorList>
    </citation>
    <scope>NUCLEOTIDE SEQUENCE</scope>
    <source>
        <strain evidence="1">CBS 333.67</strain>
    </source>
</reference>
<comment type="caution">
    <text evidence="1">The sequence shown here is derived from an EMBL/GenBank/DDBJ whole genome shotgun (WGS) entry which is preliminary data.</text>
</comment>
<dbReference type="InterPro" id="IPR038883">
    <property type="entry name" value="AN11006-like"/>
</dbReference>
<accession>A0AAJ0GZY8</accession>
<dbReference type="Proteomes" id="UP001273166">
    <property type="component" value="Unassembled WGS sequence"/>
</dbReference>
<protein>
    <submittedName>
        <fullName evidence="1">Uncharacterized protein</fullName>
    </submittedName>
</protein>
<evidence type="ECO:0000313" key="2">
    <source>
        <dbReference type="Proteomes" id="UP001273166"/>
    </source>
</evidence>
<dbReference type="PANTHER" id="PTHR42085">
    <property type="entry name" value="F-BOX DOMAIN-CONTAINING PROTEIN"/>
    <property type="match status" value="1"/>
</dbReference>
<organism evidence="1 2">
    <name type="scientific">Chaetomium strumarium</name>
    <dbReference type="NCBI Taxonomy" id="1170767"/>
    <lineage>
        <taxon>Eukaryota</taxon>
        <taxon>Fungi</taxon>
        <taxon>Dikarya</taxon>
        <taxon>Ascomycota</taxon>
        <taxon>Pezizomycotina</taxon>
        <taxon>Sordariomycetes</taxon>
        <taxon>Sordariomycetidae</taxon>
        <taxon>Sordariales</taxon>
        <taxon>Chaetomiaceae</taxon>
        <taxon>Chaetomium</taxon>
    </lineage>
</organism>
<dbReference type="PANTHER" id="PTHR42085:SF8">
    <property type="entry name" value="F-BOX DOMAIN-CONTAINING PROTEIN"/>
    <property type="match status" value="1"/>
</dbReference>
<gene>
    <name evidence="1" type="ORF">B0T15DRAFT_509660</name>
</gene>
<name>A0AAJ0GZY8_9PEZI</name>
<evidence type="ECO:0000313" key="1">
    <source>
        <dbReference type="EMBL" id="KAK3309281.1"/>
    </source>
</evidence>
<dbReference type="EMBL" id="JAUDZG010000002">
    <property type="protein sequence ID" value="KAK3309281.1"/>
    <property type="molecule type" value="Genomic_DNA"/>
</dbReference>
<dbReference type="GeneID" id="87886631"/>
<dbReference type="RefSeq" id="XP_062725061.1">
    <property type="nucleotide sequence ID" value="XM_062867802.1"/>
</dbReference>
<reference evidence="1" key="1">
    <citation type="journal article" date="2023" name="Mol. Phylogenet. Evol.">
        <title>Genome-scale phylogeny and comparative genomics of the fungal order Sordariales.</title>
        <authorList>
            <person name="Hensen N."/>
            <person name="Bonometti L."/>
            <person name="Westerberg I."/>
            <person name="Brannstrom I.O."/>
            <person name="Guillou S."/>
            <person name="Cros-Aarteil S."/>
            <person name="Calhoun S."/>
            <person name="Haridas S."/>
            <person name="Kuo A."/>
            <person name="Mondo S."/>
            <person name="Pangilinan J."/>
            <person name="Riley R."/>
            <person name="LaButti K."/>
            <person name="Andreopoulos B."/>
            <person name="Lipzen A."/>
            <person name="Chen C."/>
            <person name="Yan M."/>
            <person name="Daum C."/>
            <person name="Ng V."/>
            <person name="Clum A."/>
            <person name="Steindorff A."/>
            <person name="Ohm R.A."/>
            <person name="Martin F."/>
            <person name="Silar P."/>
            <person name="Natvig D.O."/>
            <person name="Lalanne C."/>
            <person name="Gautier V."/>
            <person name="Ament-Velasquez S.L."/>
            <person name="Kruys A."/>
            <person name="Hutchinson M.I."/>
            <person name="Powell A.J."/>
            <person name="Barry K."/>
            <person name="Miller A.N."/>
            <person name="Grigoriev I.V."/>
            <person name="Debuchy R."/>
            <person name="Gladieux P."/>
            <person name="Hiltunen Thoren M."/>
            <person name="Johannesson H."/>
        </authorList>
    </citation>
    <scope>NUCLEOTIDE SEQUENCE</scope>
    <source>
        <strain evidence="1">CBS 333.67</strain>
    </source>
</reference>